<gene>
    <name evidence="3" type="ORF">QBC34DRAFT_360780</name>
</gene>
<dbReference type="Pfam" id="PF06985">
    <property type="entry name" value="HET"/>
    <property type="match status" value="1"/>
</dbReference>
<dbReference type="AlphaFoldDB" id="A0AAV9G807"/>
<dbReference type="InterPro" id="IPR010730">
    <property type="entry name" value="HET"/>
</dbReference>
<evidence type="ECO:0000256" key="1">
    <source>
        <dbReference type="SAM" id="MobiDB-lite"/>
    </source>
</evidence>
<keyword evidence="4" id="KW-1185">Reference proteome</keyword>
<feature type="domain" description="Heterokaryon incompatibility" evidence="2">
    <location>
        <begin position="270"/>
        <end position="420"/>
    </location>
</feature>
<proteinExistence type="predicted"/>
<dbReference type="PANTHER" id="PTHR33112">
    <property type="entry name" value="DOMAIN PROTEIN, PUTATIVE-RELATED"/>
    <property type="match status" value="1"/>
</dbReference>
<reference evidence="3" key="2">
    <citation type="submission" date="2023-05" db="EMBL/GenBank/DDBJ databases">
        <authorList>
            <consortium name="Lawrence Berkeley National Laboratory"/>
            <person name="Steindorff A."/>
            <person name="Hensen N."/>
            <person name="Bonometti L."/>
            <person name="Westerberg I."/>
            <person name="Brannstrom I.O."/>
            <person name="Guillou S."/>
            <person name="Cros-Aarteil S."/>
            <person name="Calhoun S."/>
            <person name="Haridas S."/>
            <person name="Kuo A."/>
            <person name="Mondo S."/>
            <person name="Pangilinan J."/>
            <person name="Riley R."/>
            <person name="Labutti K."/>
            <person name="Andreopoulos B."/>
            <person name="Lipzen A."/>
            <person name="Chen C."/>
            <person name="Yanf M."/>
            <person name="Daum C."/>
            <person name="Ng V."/>
            <person name="Clum A."/>
            <person name="Ohm R."/>
            <person name="Martin F."/>
            <person name="Silar P."/>
            <person name="Natvig D."/>
            <person name="Lalanne C."/>
            <person name="Gautier V."/>
            <person name="Ament-Velasquez S.L."/>
            <person name="Kruys A."/>
            <person name="Hutchinson M.I."/>
            <person name="Powell A.J."/>
            <person name="Barry K."/>
            <person name="Miller A.N."/>
            <person name="Grigoriev I.V."/>
            <person name="Debuchy R."/>
            <person name="Gladieux P."/>
            <person name="Thoren M.H."/>
            <person name="Johannesson H."/>
        </authorList>
    </citation>
    <scope>NUCLEOTIDE SEQUENCE</scope>
    <source>
        <strain evidence="3">PSN243</strain>
    </source>
</reference>
<comment type="caution">
    <text evidence="3">The sequence shown here is derived from an EMBL/GenBank/DDBJ whole genome shotgun (WGS) entry which is preliminary data.</text>
</comment>
<evidence type="ECO:0000313" key="3">
    <source>
        <dbReference type="EMBL" id="KAK4444165.1"/>
    </source>
</evidence>
<evidence type="ECO:0000313" key="4">
    <source>
        <dbReference type="Proteomes" id="UP001321760"/>
    </source>
</evidence>
<protein>
    <submittedName>
        <fullName evidence="3">Heterokaryon incompatibility protein-domain-containing protein</fullName>
    </submittedName>
</protein>
<accession>A0AAV9G807</accession>
<name>A0AAV9G807_9PEZI</name>
<feature type="region of interest" description="Disordered" evidence="1">
    <location>
        <begin position="1"/>
        <end position="60"/>
    </location>
</feature>
<reference evidence="3" key="1">
    <citation type="journal article" date="2023" name="Mol. Phylogenet. Evol.">
        <title>Genome-scale phylogeny and comparative genomics of the fungal order Sordariales.</title>
        <authorList>
            <person name="Hensen N."/>
            <person name="Bonometti L."/>
            <person name="Westerberg I."/>
            <person name="Brannstrom I.O."/>
            <person name="Guillou S."/>
            <person name="Cros-Aarteil S."/>
            <person name="Calhoun S."/>
            <person name="Haridas S."/>
            <person name="Kuo A."/>
            <person name="Mondo S."/>
            <person name="Pangilinan J."/>
            <person name="Riley R."/>
            <person name="LaButti K."/>
            <person name="Andreopoulos B."/>
            <person name="Lipzen A."/>
            <person name="Chen C."/>
            <person name="Yan M."/>
            <person name="Daum C."/>
            <person name="Ng V."/>
            <person name="Clum A."/>
            <person name="Steindorff A."/>
            <person name="Ohm R.A."/>
            <person name="Martin F."/>
            <person name="Silar P."/>
            <person name="Natvig D.O."/>
            <person name="Lalanne C."/>
            <person name="Gautier V."/>
            <person name="Ament-Velasquez S.L."/>
            <person name="Kruys A."/>
            <person name="Hutchinson M.I."/>
            <person name="Powell A.J."/>
            <person name="Barry K."/>
            <person name="Miller A.N."/>
            <person name="Grigoriev I.V."/>
            <person name="Debuchy R."/>
            <person name="Gladieux P."/>
            <person name="Hiltunen Thoren M."/>
            <person name="Johannesson H."/>
        </authorList>
    </citation>
    <scope>NUCLEOTIDE SEQUENCE</scope>
    <source>
        <strain evidence="3">PSN243</strain>
    </source>
</reference>
<dbReference type="PANTHER" id="PTHR33112:SF13">
    <property type="entry name" value="HETEROKARYON INCOMPATIBILITY DOMAIN-CONTAINING PROTEIN"/>
    <property type="match status" value="1"/>
</dbReference>
<organism evidence="3 4">
    <name type="scientific">Podospora aff. communis PSN243</name>
    <dbReference type="NCBI Taxonomy" id="3040156"/>
    <lineage>
        <taxon>Eukaryota</taxon>
        <taxon>Fungi</taxon>
        <taxon>Dikarya</taxon>
        <taxon>Ascomycota</taxon>
        <taxon>Pezizomycotina</taxon>
        <taxon>Sordariomycetes</taxon>
        <taxon>Sordariomycetidae</taxon>
        <taxon>Sordariales</taxon>
        <taxon>Podosporaceae</taxon>
        <taxon>Podospora</taxon>
    </lineage>
</organism>
<dbReference type="EMBL" id="MU865981">
    <property type="protein sequence ID" value="KAK4444165.1"/>
    <property type="molecule type" value="Genomic_DNA"/>
</dbReference>
<feature type="compositionally biased region" description="Polar residues" evidence="1">
    <location>
        <begin position="42"/>
        <end position="60"/>
    </location>
</feature>
<evidence type="ECO:0000259" key="2">
    <source>
        <dbReference type="Pfam" id="PF06985"/>
    </source>
</evidence>
<dbReference type="Proteomes" id="UP001321760">
    <property type="component" value="Unassembled WGS sequence"/>
</dbReference>
<sequence>MADSNGSAAALSGTGDQVKPAEAATSRGRKLWQKLWPAPKGQTVTQARSPTPTNVLDYNLTNEPRHDEKLTLDPALRICDECARLVADAFSWRLAKVKTRNTHHDNSLRTLEAMADSCQLCAMMAACLRDGRNDLSRSRRYWITRTRSHGFAFFWAGSVAERRLSHVNFLKVSPPRSRKDEASLRDLRPVWQFKAGYQDNVSVTLFPEDYPFSREAISLAIKWLANCRTHCECGEARNKIRNLPKRVLDLSGDGKRISLHVPREDETAEYATLSYCWGISGVPLKTTTSNLEHHRNGISVKSLPKTLRDAVHVARILGIRYLWIDSLCIIQEGDGGRDWAEQAAAMTSIYQGGLLNISAVDGANCEAGLQPKTLGDRAVFLGVSESCGSHVFASLLPHHVNDAIDQGGRPLSKRGWVLQERLASPATLHFTDNGMVWECCLGNETELTNSNIQVRTTKWRWSSTTGALPTGVVADPDRETALLTTWYLTVEIYSKTILTFETDRLPAVAGIAAKLSRILGLTYLAGMWIEDLAYGLCWVATNPSRVVTGSGKDRVPTWSWISTHGVAILPRDESGTAVFGLEVHGTRFEEEHPGSYGFVRNCRLDVSGTIWEVNIVQKPLGRGTETLAGDFGVVGLLEPWMKAVVSFYNDHIAAGQSRLGERDSLECLLLLVREVHDFQDVRCIFLVLEEAEDTLSDWGPAFRRVGLLEVAWFNDEATGGCLLPGMPVKVSLV</sequence>